<dbReference type="EMBL" id="NBBI01000007">
    <property type="protein sequence ID" value="OWK28119.1"/>
    <property type="molecule type" value="Genomic_DNA"/>
</dbReference>
<name>A0A245ZEI1_9SPHN</name>
<feature type="chain" id="PRO_5013190504" evidence="1">
    <location>
        <begin position="33"/>
        <end position="183"/>
    </location>
</feature>
<evidence type="ECO:0000256" key="1">
    <source>
        <dbReference type="SAM" id="SignalP"/>
    </source>
</evidence>
<comment type="caution">
    <text evidence="2">The sequence shown here is derived from an EMBL/GenBank/DDBJ whole genome shotgun (WGS) entry which is preliminary data.</text>
</comment>
<reference evidence="2 3" key="1">
    <citation type="submission" date="2017-03" db="EMBL/GenBank/DDBJ databases">
        <title>Genome sequence of Sphingomonas dokdonensis DSM 21029.</title>
        <authorList>
            <person name="Poehlein A."/>
            <person name="Wuebbeler J.H."/>
            <person name="Steinbuechel A."/>
            <person name="Daniel R."/>
        </authorList>
    </citation>
    <scope>NUCLEOTIDE SEQUENCE [LARGE SCALE GENOMIC DNA]</scope>
    <source>
        <strain evidence="2 3">DSM 21029</strain>
    </source>
</reference>
<proteinExistence type="predicted"/>
<protein>
    <submittedName>
        <fullName evidence="2">Uncharacterized protein</fullName>
    </submittedName>
</protein>
<accession>A0A245ZEI1</accession>
<keyword evidence="1" id="KW-0732">Signal</keyword>
<feature type="signal peptide" evidence="1">
    <location>
        <begin position="1"/>
        <end position="32"/>
    </location>
</feature>
<dbReference type="RefSeq" id="WP_143559664.1">
    <property type="nucleotide sequence ID" value="NZ_NBBI01000007.1"/>
</dbReference>
<dbReference type="AlphaFoldDB" id="A0A245ZEI1"/>
<dbReference type="OrthoDB" id="7584630at2"/>
<sequence>MTIKPNTCAPHAALAAMLVVSASVGASTPAHAADYAGRTVAGWTVAASRDGQGCFITRTFAMNGGTQLLLGLNADGTSQLTLLNANWSIAPRDTLSLTYRLTRAGYADHRAIGIRADGKRGFVAAFDRAFPARFAAARTLAVTRATVTVAEVDLAGSGAAVAELRRCVAGTADGKIPLDPFAK</sequence>
<organism evidence="2 3">
    <name type="scientific">Sphingomonas dokdonensis</name>
    <dbReference type="NCBI Taxonomy" id="344880"/>
    <lineage>
        <taxon>Bacteria</taxon>
        <taxon>Pseudomonadati</taxon>
        <taxon>Pseudomonadota</taxon>
        <taxon>Alphaproteobacteria</taxon>
        <taxon>Sphingomonadales</taxon>
        <taxon>Sphingomonadaceae</taxon>
        <taxon>Sphingomonas</taxon>
    </lineage>
</organism>
<evidence type="ECO:0000313" key="2">
    <source>
        <dbReference type="EMBL" id="OWK28119.1"/>
    </source>
</evidence>
<dbReference type="Proteomes" id="UP000197290">
    <property type="component" value="Unassembled WGS sequence"/>
</dbReference>
<gene>
    <name evidence="2" type="ORF">SPDO_29520</name>
</gene>
<keyword evidence="3" id="KW-1185">Reference proteome</keyword>
<evidence type="ECO:0000313" key="3">
    <source>
        <dbReference type="Proteomes" id="UP000197290"/>
    </source>
</evidence>